<dbReference type="PANTHER" id="PTHR11239">
    <property type="entry name" value="DNA-DIRECTED RNA POLYMERASE"/>
    <property type="match status" value="1"/>
</dbReference>
<reference evidence="5" key="1">
    <citation type="journal article" date="2020" name="Nature">
        <title>Giant virus diversity and host interactions through global metagenomics.</title>
        <authorList>
            <person name="Schulz F."/>
            <person name="Roux S."/>
            <person name="Paez-Espino D."/>
            <person name="Jungbluth S."/>
            <person name="Walsh D.A."/>
            <person name="Denef V.J."/>
            <person name="McMahon K.D."/>
            <person name="Konstantinidis K.T."/>
            <person name="Eloe-Fadrosh E.A."/>
            <person name="Kyrpides N.C."/>
            <person name="Woyke T."/>
        </authorList>
    </citation>
    <scope>NUCLEOTIDE SEQUENCE</scope>
    <source>
        <strain evidence="5">GVMAG-S-3300013094-100</strain>
    </source>
</reference>
<sequence>MAVTPSIRDEVVEIFRRLENIDEVHAKDLEIGIYNFTIDYSSKNKIPLSWSSEIFQETYLTKARSMYLNIKQNPQLINKKESDTEYLPHELPYLTPDTLNQKNWSDIIASELLRNKAAYEVSKVAMTDQIKCGKCKKNKISYYEIQTRSADEPMTTYFTCILCGNKWKH</sequence>
<evidence type="ECO:0000256" key="1">
    <source>
        <dbReference type="ARBA" id="ARBA00022723"/>
    </source>
</evidence>
<dbReference type="GO" id="GO:0005666">
    <property type="term" value="C:RNA polymerase III complex"/>
    <property type="evidence" value="ECO:0007669"/>
    <property type="project" value="TreeGrafter"/>
</dbReference>
<name>A0A6C0KUB5_9ZZZZ</name>
<dbReference type="SMART" id="SM00440">
    <property type="entry name" value="ZnF_C2C2"/>
    <property type="match status" value="1"/>
</dbReference>
<dbReference type="Pfam" id="PF01096">
    <property type="entry name" value="Zn_ribbon_TFIIS"/>
    <property type="match status" value="1"/>
</dbReference>
<dbReference type="CDD" id="cd13749">
    <property type="entry name" value="Zn-ribbon_TFIIS"/>
    <property type="match status" value="1"/>
</dbReference>
<dbReference type="GO" id="GO:0008270">
    <property type="term" value="F:zinc ion binding"/>
    <property type="evidence" value="ECO:0007669"/>
    <property type="project" value="UniProtKB-KW"/>
</dbReference>
<keyword evidence="3" id="KW-0862">Zinc</keyword>
<organism evidence="5">
    <name type="scientific">viral metagenome</name>
    <dbReference type="NCBI Taxonomy" id="1070528"/>
    <lineage>
        <taxon>unclassified sequences</taxon>
        <taxon>metagenomes</taxon>
        <taxon>organismal metagenomes</taxon>
    </lineage>
</organism>
<dbReference type="InterPro" id="IPR001222">
    <property type="entry name" value="Znf_TFIIS"/>
</dbReference>
<dbReference type="PROSITE" id="PS00466">
    <property type="entry name" value="ZF_TFIIS_1"/>
    <property type="match status" value="1"/>
</dbReference>
<dbReference type="GO" id="GO:0006386">
    <property type="term" value="P:termination of RNA polymerase III transcription"/>
    <property type="evidence" value="ECO:0007669"/>
    <property type="project" value="TreeGrafter"/>
</dbReference>
<keyword evidence="2" id="KW-0863">Zinc-finger</keyword>
<dbReference type="Gene3D" id="2.20.25.10">
    <property type="match status" value="1"/>
</dbReference>
<protein>
    <recommendedName>
        <fullName evidence="4">TFIIS-type domain-containing protein</fullName>
    </recommendedName>
</protein>
<keyword evidence="1" id="KW-0479">Metal-binding</keyword>
<feature type="domain" description="TFIIS-type" evidence="4">
    <location>
        <begin position="128"/>
        <end position="168"/>
    </location>
</feature>
<dbReference type="PROSITE" id="PS51133">
    <property type="entry name" value="ZF_TFIIS_2"/>
    <property type="match status" value="1"/>
</dbReference>
<dbReference type="AlphaFoldDB" id="A0A6C0KUB5"/>
<dbReference type="GO" id="GO:0003899">
    <property type="term" value="F:DNA-directed RNA polymerase activity"/>
    <property type="evidence" value="ECO:0007669"/>
    <property type="project" value="InterPro"/>
</dbReference>
<dbReference type="SUPFAM" id="SSF57783">
    <property type="entry name" value="Zinc beta-ribbon"/>
    <property type="match status" value="1"/>
</dbReference>
<dbReference type="EMBL" id="MN740975">
    <property type="protein sequence ID" value="QHU20811.1"/>
    <property type="molecule type" value="Genomic_DNA"/>
</dbReference>
<evidence type="ECO:0000259" key="4">
    <source>
        <dbReference type="PROSITE" id="PS51133"/>
    </source>
</evidence>
<proteinExistence type="predicted"/>
<dbReference type="GO" id="GO:0003676">
    <property type="term" value="F:nucleic acid binding"/>
    <property type="evidence" value="ECO:0007669"/>
    <property type="project" value="InterPro"/>
</dbReference>
<evidence type="ECO:0000256" key="3">
    <source>
        <dbReference type="ARBA" id="ARBA00022833"/>
    </source>
</evidence>
<dbReference type="InterPro" id="IPR012164">
    <property type="entry name" value="Rpa12/Rpb9/Rpc10/TFS"/>
</dbReference>
<evidence type="ECO:0000313" key="5">
    <source>
        <dbReference type="EMBL" id="QHU20811.1"/>
    </source>
</evidence>
<dbReference type="PANTHER" id="PTHR11239:SF12">
    <property type="entry name" value="DNA-DIRECTED RNA POLYMERASE III SUBUNIT RPC10"/>
    <property type="match status" value="1"/>
</dbReference>
<evidence type="ECO:0000256" key="2">
    <source>
        <dbReference type="ARBA" id="ARBA00022771"/>
    </source>
</evidence>
<accession>A0A6C0KUB5</accession>